<dbReference type="EMBL" id="ATMT01000014">
    <property type="protein sequence ID" value="EPY08517.1"/>
    <property type="molecule type" value="Genomic_DNA"/>
</dbReference>
<accession>S9SS30</accession>
<proteinExistence type="predicted"/>
<evidence type="ECO:0000313" key="2">
    <source>
        <dbReference type="Proteomes" id="UP000015344"/>
    </source>
</evidence>
<dbReference type="NCBIfam" id="TIGR04129">
    <property type="entry name" value="CxxH_BA5709"/>
    <property type="match status" value="1"/>
</dbReference>
<sequence>MGKSNVFTRTRPIYVMMDVIRQQDKRERGNDMYVVCKEHVELAIDNFVDEFEDAPDVVDLDGVEFSDWERPIKCCMDCEQEAKFLVV</sequence>
<dbReference type="Pfam" id="PF14116">
    <property type="entry name" value="YyzF"/>
    <property type="match status" value="1"/>
</dbReference>
<dbReference type="AlphaFoldDB" id="S9SS30"/>
<dbReference type="eggNOG" id="ENOG5033BM4">
    <property type="taxonomic scope" value="Bacteria"/>
</dbReference>
<protein>
    <recommendedName>
        <fullName evidence="3">CxxH/CxxC protein</fullName>
    </recommendedName>
</protein>
<name>S9SS30_PAEAL</name>
<comment type="caution">
    <text evidence="1">The sequence shown here is derived from an EMBL/GenBank/DDBJ whole genome shotgun (WGS) entry which is preliminary data.</text>
</comment>
<organism evidence="1 2">
    <name type="scientific">Paenibacillus alvei TS-15</name>
    <dbReference type="NCBI Taxonomy" id="1117108"/>
    <lineage>
        <taxon>Bacteria</taxon>
        <taxon>Bacillati</taxon>
        <taxon>Bacillota</taxon>
        <taxon>Bacilli</taxon>
        <taxon>Bacillales</taxon>
        <taxon>Paenibacillaceae</taxon>
        <taxon>Paenibacillus</taxon>
    </lineage>
</organism>
<evidence type="ECO:0008006" key="3">
    <source>
        <dbReference type="Google" id="ProtNLM"/>
    </source>
</evidence>
<dbReference type="PATRIC" id="fig|1117108.3.peg.857"/>
<dbReference type="InterPro" id="IPR025626">
    <property type="entry name" value="YyzF"/>
</dbReference>
<dbReference type="Proteomes" id="UP000015344">
    <property type="component" value="Unassembled WGS sequence"/>
</dbReference>
<evidence type="ECO:0000313" key="1">
    <source>
        <dbReference type="EMBL" id="EPY08517.1"/>
    </source>
</evidence>
<reference evidence="1 2" key="1">
    <citation type="submission" date="2013-05" db="EMBL/GenBank/DDBJ databases">
        <authorList>
            <person name="Strain E.A."/>
            <person name="Brown E."/>
            <person name="Allard M.W."/>
            <person name="Luo Y.L."/>
        </authorList>
    </citation>
    <scope>NUCLEOTIDE SEQUENCE [LARGE SCALE GENOMIC DNA]</scope>
    <source>
        <strain evidence="1 2">TS-15</strain>
    </source>
</reference>
<gene>
    <name evidence="1" type="ORF">PAALTS15_04161</name>
</gene>